<feature type="domain" description="EamA" evidence="8">
    <location>
        <begin position="156"/>
        <end position="285"/>
    </location>
</feature>
<sequence>MRRTGIPFALLSALLFGASTPMAKLLLGSIDPQMTAGLLYLGAGIGLGCARLARGLLGHRAAEAPLRRGDLPWLGLVILTGGLAGPLLLMLGLARTDASTASLLLNLEGLATMAIAWIVFRENVDRRLLAGAFAILAGAALLSYGGEGAARARLNLGSVWIAGACLCWGIDNNLTRRLSAADPVQLAMLKGLVAGAVNVVLALLHGVPLPDPRLLAMAALVGFLGYGVSLALYVLALRHLGAARTGAYFSLAPFVGAMLALVLLRDPVSTILLTAGALMAIGLWLHLSERHEHDHLHDEMEHEHSHRHDEHHRHAHPPGVQPGEPHTHPHRHARLWHRHAHYPDLHHRHGHHRHHLSQETH</sequence>
<protein>
    <submittedName>
        <fullName evidence="9">EamA family transporter</fullName>
    </submittedName>
</protein>
<dbReference type="SUPFAM" id="SSF103481">
    <property type="entry name" value="Multidrug resistance efflux transporter EmrE"/>
    <property type="match status" value="2"/>
</dbReference>
<feature type="transmembrane region" description="Helical" evidence="7">
    <location>
        <begin position="100"/>
        <end position="120"/>
    </location>
</feature>
<accession>A0A5R9J830</accession>
<evidence type="ECO:0000256" key="4">
    <source>
        <dbReference type="ARBA" id="ARBA00022989"/>
    </source>
</evidence>
<reference evidence="9 10" key="1">
    <citation type="submission" date="2019-05" db="EMBL/GenBank/DDBJ databases">
        <authorList>
            <person name="Pankratov T."/>
            <person name="Grouzdev D."/>
        </authorList>
    </citation>
    <scope>NUCLEOTIDE SEQUENCE [LARGE SCALE GENOMIC DNA]</scope>
    <source>
        <strain evidence="9 10">KEBCLARHB70R</strain>
    </source>
</reference>
<feature type="transmembrane region" description="Helical" evidence="7">
    <location>
        <begin position="127"/>
        <end position="146"/>
    </location>
</feature>
<keyword evidence="3 7" id="KW-0812">Transmembrane</keyword>
<name>A0A5R9J830_9PROT</name>
<dbReference type="PANTHER" id="PTHR42920">
    <property type="entry name" value="OS03G0707200 PROTEIN-RELATED"/>
    <property type="match status" value="1"/>
</dbReference>
<dbReference type="GO" id="GO:0005886">
    <property type="term" value="C:plasma membrane"/>
    <property type="evidence" value="ECO:0007669"/>
    <property type="project" value="UniProtKB-SubCell"/>
</dbReference>
<evidence type="ECO:0000259" key="8">
    <source>
        <dbReference type="Pfam" id="PF00892"/>
    </source>
</evidence>
<evidence type="ECO:0000313" key="9">
    <source>
        <dbReference type="EMBL" id="TLU71506.1"/>
    </source>
</evidence>
<organism evidence="9 10">
    <name type="scientific">Lichenicoccus roseus</name>
    <dbReference type="NCBI Taxonomy" id="2683649"/>
    <lineage>
        <taxon>Bacteria</taxon>
        <taxon>Pseudomonadati</taxon>
        <taxon>Pseudomonadota</taxon>
        <taxon>Alphaproteobacteria</taxon>
        <taxon>Acetobacterales</taxon>
        <taxon>Acetobacteraceae</taxon>
        <taxon>Lichenicoccus</taxon>
    </lineage>
</organism>
<evidence type="ECO:0000313" key="10">
    <source>
        <dbReference type="Proteomes" id="UP000305654"/>
    </source>
</evidence>
<evidence type="ECO:0000256" key="3">
    <source>
        <dbReference type="ARBA" id="ARBA00022692"/>
    </source>
</evidence>
<keyword evidence="4 7" id="KW-1133">Transmembrane helix</keyword>
<comment type="subcellular location">
    <subcellularLocation>
        <location evidence="1">Cell membrane</location>
        <topology evidence="1">Multi-pass membrane protein</topology>
    </subcellularLocation>
</comment>
<feature type="transmembrane region" description="Helical" evidence="7">
    <location>
        <begin position="191"/>
        <end position="208"/>
    </location>
</feature>
<feature type="region of interest" description="Disordered" evidence="6">
    <location>
        <begin position="295"/>
        <end position="331"/>
    </location>
</feature>
<keyword evidence="5 7" id="KW-0472">Membrane</keyword>
<dbReference type="InterPro" id="IPR051258">
    <property type="entry name" value="Diverse_Substrate_Transporter"/>
</dbReference>
<dbReference type="Proteomes" id="UP000305654">
    <property type="component" value="Unassembled WGS sequence"/>
</dbReference>
<dbReference type="Pfam" id="PF00892">
    <property type="entry name" value="EamA"/>
    <property type="match status" value="2"/>
</dbReference>
<dbReference type="AlphaFoldDB" id="A0A5R9J830"/>
<evidence type="ECO:0000256" key="5">
    <source>
        <dbReference type="ARBA" id="ARBA00023136"/>
    </source>
</evidence>
<feature type="transmembrane region" description="Helical" evidence="7">
    <location>
        <begin position="270"/>
        <end position="287"/>
    </location>
</feature>
<feature type="domain" description="EamA" evidence="8">
    <location>
        <begin position="4"/>
        <end position="143"/>
    </location>
</feature>
<dbReference type="RefSeq" id="WP_138327144.1">
    <property type="nucleotide sequence ID" value="NZ_VCDI01000006.1"/>
</dbReference>
<feature type="transmembrane region" description="Helical" evidence="7">
    <location>
        <begin position="214"/>
        <end position="235"/>
    </location>
</feature>
<feature type="compositionally biased region" description="Basic and acidic residues" evidence="6">
    <location>
        <begin position="295"/>
        <end position="308"/>
    </location>
</feature>
<comment type="caution">
    <text evidence="9">The sequence shown here is derived from an EMBL/GenBank/DDBJ whole genome shotgun (WGS) entry which is preliminary data.</text>
</comment>
<dbReference type="InterPro" id="IPR037185">
    <property type="entry name" value="EmrE-like"/>
</dbReference>
<gene>
    <name evidence="9" type="ORF">FE263_16595</name>
</gene>
<keyword evidence="2" id="KW-1003">Cell membrane</keyword>
<proteinExistence type="predicted"/>
<feature type="transmembrane region" description="Helical" evidence="7">
    <location>
        <begin position="247"/>
        <end position="264"/>
    </location>
</feature>
<feature type="transmembrane region" description="Helical" evidence="7">
    <location>
        <begin position="71"/>
        <end position="94"/>
    </location>
</feature>
<dbReference type="Gene3D" id="1.10.3730.20">
    <property type="match status" value="1"/>
</dbReference>
<dbReference type="EMBL" id="VCDI01000006">
    <property type="protein sequence ID" value="TLU71506.1"/>
    <property type="molecule type" value="Genomic_DNA"/>
</dbReference>
<evidence type="ECO:0000256" key="2">
    <source>
        <dbReference type="ARBA" id="ARBA00022475"/>
    </source>
</evidence>
<dbReference type="InterPro" id="IPR000620">
    <property type="entry name" value="EamA_dom"/>
</dbReference>
<dbReference type="PANTHER" id="PTHR42920:SF11">
    <property type="entry name" value="INNER MEMBRANE PROTEIN YTFF"/>
    <property type="match status" value="1"/>
</dbReference>
<evidence type="ECO:0000256" key="1">
    <source>
        <dbReference type="ARBA" id="ARBA00004651"/>
    </source>
</evidence>
<feature type="transmembrane region" description="Helical" evidence="7">
    <location>
        <begin position="152"/>
        <end position="170"/>
    </location>
</feature>
<evidence type="ECO:0000256" key="6">
    <source>
        <dbReference type="SAM" id="MobiDB-lite"/>
    </source>
</evidence>
<feature type="transmembrane region" description="Helical" evidence="7">
    <location>
        <begin position="38"/>
        <end position="59"/>
    </location>
</feature>
<dbReference type="OrthoDB" id="9794287at2"/>
<evidence type="ECO:0000256" key="7">
    <source>
        <dbReference type="SAM" id="Phobius"/>
    </source>
</evidence>
<keyword evidence="10" id="KW-1185">Reference proteome</keyword>